<dbReference type="WBParaSite" id="NBR_0001419401-mRNA-1">
    <property type="protein sequence ID" value="NBR_0001419401-mRNA-1"/>
    <property type="gene ID" value="NBR_0001419401"/>
</dbReference>
<dbReference type="AlphaFoldDB" id="A0A0N4YCD2"/>
<evidence type="ECO:0000256" key="1">
    <source>
        <dbReference type="SAM" id="SignalP"/>
    </source>
</evidence>
<keyword evidence="1" id="KW-0732">Signal</keyword>
<organism evidence="4">
    <name type="scientific">Nippostrongylus brasiliensis</name>
    <name type="common">Rat hookworm</name>
    <dbReference type="NCBI Taxonomy" id="27835"/>
    <lineage>
        <taxon>Eukaryota</taxon>
        <taxon>Metazoa</taxon>
        <taxon>Ecdysozoa</taxon>
        <taxon>Nematoda</taxon>
        <taxon>Chromadorea</taxon>
        <taxon>Rhabditida</taxon>
        <taxon>Rhabditina</taxon>
        <taxon>Rhabditomorpha</taxon>
        <taxon>Strongyloidea</taxon>
        <taxon>Heligmosomidae</taxon>
        <taxon>Nippostrongylus</taxon>
    </lineage>
</organism>
<feature type="chain" id="PRO_5043125669" evidence="1">
    <location>
        <begin position="21"/>
        <end position="78"/>
    </location>
</feature>
<accession>A0A0N4YCD2</accession>
<reference evidence="4" key="1">
    <citation type="submission" date="2017-02" db="UniProtKB">
        <authorList>
            <consortium name="WormBaseParasite"/>
        </authorList>
    </citation>
    <scope>IDENTIFICATION</scope>
</reference>
<proteinExistence type="predicted"/>
<dbReference type="EMBL" id="UYSL01021274">
    <property type="protein sequence ID" value="VDL77784.1"/>
    <property type="molecule type" value="Genomic_DNA"/>
</dbReference>
<evidence type="ECO:0000313" key="2">
    <source>
        <dbReference type="EMBL" id="VDL77784.1"/>
    </source>
</evidence>
<protein>
    <submittedName>
        <fullName evidence="2 4">Uncharacterized protein</fullName>
    </submittedName>
</protein>
<name>A0A0N4YCD2_NIPBR</name>
<feature type="signal peptide" evidence="1">
    <location>
        <begin position="1"/>
        <end position="20"/>
    </location>
</feature>
<dbReference type="Proteomes" id="UP000271162">
    <property type="component" value="Unassembled WGS sequence"/>
</dbReference>
<reference evidence="2 3" key="2">
    <citation type="submission" date="2018-11" db="EMBL/GenBank/DDBJ databases">
        <authorList>
            <consortium name="Pathogen Informatics"/>
        </authorList>
    </citation>
    <scope>NUCLEOTIDE SEQUENCE [LARGE SCALE GENOMIC DNA]</scope>
</reference>
<evidence type="ECO:0000313" key="3">
    <source>
        <dbReference type="Proteomes" id="UP000271162"/>
    </source>
</evidence>
<sequence>MRSFVLFLVATIFSVQVLEATTDPTVDRRLKYARILHNLRRMLPYLRSARRQQLLLLRRRYNNNYYYDNNNDDDLDYY</sequence>
<gene>
    <name evidence="2" type="ORF">NBR_LOCUS14195</name>
</gene>
<evidence type="ECO:0000313" key="4">
    <source>
        <dbReference type="WBParaSite" id="NBR_0001419401-mRNA-1"/>
    </source>
</evidence>
<keyword evidence="3" id="KW-1185">Reference proteome</keyword>